<dbReference type="InterPro" id="IPR047951">
    <property type="entry name" value="Transpos_ISL3"/>
</dbReference>
<dbReference type="Pfam" id="PF01610">
    <property type="entry name" value="DDE_Tnp_ISL3"/>
    <property type="match status" value="1"/>
</dbReference>
<dbReference type="PANTHER" id="PTHR33498:SF1">
    <property type="entry name" value="TRANSPOSASE FOR INSERTION SEQUENCE ELEMENT IS1557"/>
    <property type="match status" value="1"/>
</dbReference>
<proteinExistence type="predicted"/>
<dbReference type="Pfam" id="PF13542">
    <property type="entry name" value="HTH_Tnp_ISL3"/>
    <property type="match status" value="1"/>
</dbReference>
<evidence type="ECO:0000259" key="1">
    <source>
        <dbReference type="Pfam" id="PF01610"/>
    </source>
</evidence>
<sequence>MRTIELGVTITDAAVDEKQTTIFCTPVARDARCPDCGHDGRYRDTVVRPLTDLPVAGYPLVLRVAIPRYRCLTPQCGRSVFNQDLGKLAAPRSSTTRRCARYVLRRLMIDRTTISAIAAELGVSWHTVSTIAMRAVADLIAAAGPDRLDGVRVIGVDEHRWAPRRRGTAGFVTLIIDLTPVQDNTGPARLLDLVEGRSAAALASWLDKQPSAFRAQVEVIAMDGFGGYKTAATAQLPEATAVMDPFHVVALAGLKLDLCRQRIQQLTCGHRGRTGDPLYGARRTLRTRWPLLTAGQQTRLETVFAEDDHLGVMVTWSVYQRIIAAYAHPDRRRGKAMMTAIIDSLRRGVPAVLTELAQLGRTLWRRRHDILAFFDHHASNGPTEAINGRLEALRRNALGFRNLTHYRLRSLLHSGALHSLVNAL</sequence>
<accession>A0A2G5P3Q7</accession>
<organism evidence="3 4">
    <name type="scientific">Mycolicibacterium brumae</name>
    <dbReference type="NCBI Taxonomy" id="85968"/>
    <lineage>
        <taxon>Bacteria</taxon>
        <taxon>Bacillati</taxon>
        <taxon>Actinomycetota</taxon>
        <taxon>Actinomycetes</taxon>
        <taxon>Mycobacteriales</taxon>
        <taxon>Mycobacteriaceae</taxon>
        <taxon>Mycolicibacterium</taxon>
    </lineage>
</organism>
<dbReference type="NCBIfam" id="NF033550">
    <property type="entry name" value="transpos_ISL3"/>
    <property type="match status" value="1"/>
</dbReference>
<dbReference type="AlphaFoldDB" id="A0A2G5P3Q7"/>
<feature type="domain" description="Transposase IS204/IS1001/IS1096/IS1165 DDE" evidence="1">
    <location>
        <begin position="154"/>
        <end position="409"/>
    </location>
</feature>
<dbReference type="PANTHER" id="PTHR33498">
    <property type="entry name" value="TRANSPOSASE FOR INSERTION SEQUENCE ELEMENT IS1557"/>
    <property type="match status" value="1"/>
</dbReference>
<evidence type="ECO:0000259" key="2">
    <source>
        <dbReference type="Pfam" id="PF13542"/>
    </source>
</evidence>
<dbReference type="InterPro" id="IPR032877">
    <property type="entry name" value="Transposase_HTH"/>
</dbReference>
<keyword evidence="4" id="KW-1185">Reference proteome</keyword>
<name>A0A2G5P3Q7_9MYCO</name>
<protein>
    <submittedName>
        <fullName evidence="3">ISL3 family transposase</fullName>
    </submittedName>
</protein>
<comment type="caution">
    <text evidence="3">The sequence shown here is derived from an EMBL/GenBank/DDBJ whole genome shotgun (WGS) entry which is preliminary data.</text>
</comment>
<reference evidence="3 4" key="1">
    <citation type="journal article" date="2017" name="Infect. Genet. Evol.">
        <title>The new phylogeny of the genus Mycobacterium: The old and the news.</title>
        <authorList>
            <person name="Tortoli E."/>
            <person name="Fedrizzi T."/>
            <person name="Meehan C.J."/>
            <person name="Trovato A."/>
            <person name="Grottola A."/>
            <person name="Giacobazzi E."/>
            <person name="Serpini G.F."/>
            <person name="Tagliazucchi S."/>
            <person name="Fabio A."/>
            <person name="Bettua C."/>
            <person name="Bertorelli R."/>
            <person name="Frascaro F."/>
            <person name="De Sanctis V."/>
            <person name="Pecorari M."/>
            <person name="Jousson O."/>
            <person name="Segata N."/>
            <person name="Cirillo D.M."/>
        </authorList>
    </citation>
    <scope>NUCLEOTIDE SEQUENCE [LARGE SCALE GENOMIC DNA]</scope>
    <source>
        <strain evidence="3 4">CIP1034565</strain>
    </source>
</reference>
<dbReference type="OrthoDB" id="4591809at2"/>
<dbReference type="EMBL" id="PDCN02000062">
    <property type="protein sequence ID" value="PIB73042.1"/>
    <property type="molecule type" value="Genomic_DNA"/>
</dbReference>
<evidence type="ECO:0000313" key="4">
    <source>
        <dbReference type="Proteomes" id="UP000230551"/>
    </source>
</evidence>
<dbReference type="Proteomes" id="UP000230551">
    <property type="component" value="Unassembled WGS sequence"/>
</dbReference>
<evidence type="ECO:0000313" key="3">
    <source>
        <dbReference type="EMBL" id="PIB73042.1"/>
    </source>
</evidence>
<gene>
    <name evidence="3" type="ORF">CQY22_018535</name>
</gene>
<dbReference type="InterPro" id="IPR002560">
    <property type="entry name" value="Transposase_DDE"/>
</dbReference>
<feature type="domain" description="Transposase IS204/IS1001/IS1096/IS1165 helix-turn-helix" evidence="2">
    <location>
        <begin position="89"/>
        <end position="136"/>
    </location>
</feature>